<evidence type="ECO:0000256" key="1">
    <source>
        <dbReference type="SAM" id="MobiDB-lite"/>
    </source>
</evidence>
<evidence type="ECO:0000313" key="4">
    <source>
        <dbReference type="Proteomes" id="UP000663829"/>
    </source>
</evidence>
<evidence type="ECO:0000313" key="2">
    <source>
        <dbReference type="EMBL" id="CAF1126032.1"/>
    </source>
</evidence>
<dbReference type="PANTHER" id="PTHR33845">
    <property type="entry name" value="C2H2-TYPE DOMAIN-CONTAINING PROTEIN"/>
    <property type="match status" value="1"/>
</dbReference>
<dbReference type="EMBL" id="CAJNOQ010006172">
    <property type="protein sequence ID" value="CAF1126032.1"/>
    <property type="molecule type" value="Genomic_DNA"/>
</dbReference>
<feature type="region of interest" description="Disordered" evidence="1">
    <location>
        <begin position="66"/>
        <end position="101"/>
    </location>
</feature>
<protein>
    <submittedName>
        <fullName evidence="2">Uncharacterized protein</fullName>
    </submittedName>
</protein>
<accession>A0A814QWH2</accession>
<gene>
    <name evidence="2" type="ORF">GPM918_LOCUS19940</name>
    <name evidence="3" type="ORF">SRO942_LOCUS19934</name>
</gene>
<dbReference type="EMBL" id="CAJOBC010006170">
    <property type="protein sequence ID" value="CAF3889516.1"/>
    <property type="molecule type" value="Genomic_DNA"/>
</dbReference>
<name>A0A814QWH2_9BILA</name>
<dbReference type="OrthoDB" id="10066001at2759"/>
<proteinExistence type="predicted"/>
<dbReference type="AlphaFoldDB" id="A0A814QWH2"/>
<organism evidence="2 4">
    <name type="scientific">Didymodactylos carnosus</name>
    <dbReference type="NCBI Taxonomy" id="1234261"/>
    <lineage>
        <taxon>Eukaryota</taxon>
        <taxon>Metazoa</taxon>
        <taxon>Spiralia</taxon>
        <taxon>Gnathifera</taxon>
        <taxon>Rotifera</taxon>
        <taxon>Eurotatoria</taxon>
        <taxon>Bdelloidea</taxon>
        <taxon>Philodinida</taxon>
        <taxon>Philodinidae</taxon>
        <taxon>Didymodactylos</taxon>
    </lineage>
</organism>
<reference evidence="2" key="1">
    <citation type="submission" date="2021-02" db="EMBL/GenBank/DDBJ databases">
        <authorList>
            <person name="Nowell W R."/>
        </authorList>
    </citation>
    <scope>NUCLEOTIDE SEQUENCE</scope>
</reference>
<dbReference type="PANTHER" id="PTHR33845:SF1">
    <property type="entry name" value="C2H2-TYPE DOMAIN-CONTAINING PROTEIN"/>
    <property type="match status" value="1"/>
</dbReference>
<feature type="compositionally biased region" description="Acidic residues" evidence="1">
    <location>
        <begin position="81"/>
        <end position="95"/>
    </location>
</feature>
<evidence type="ECO:0000313" key="3">
    <source>
        <dbReference type="EMBL" id="CAF3889516.1"/>
    </source>
</evidence>
<sequence length="268" mass="29433">MSSATSCESGSVKARTATGSACQFSLYSNRLGDEMTSGKIHGVTGRCFAKRGLSCHISVVVKKVTSATTKSTQPKNTTGNDESENEETSDEEGKEEEMSAQNSYTHTVYVHAMDHCVQDNESVVAILQDVLTRLKADDPSIEYAYCRADNAGCYHSAGTIVLLPLISEKTKIKILRIDFSDPQAGKSACDRYVAVIKGNVRRYLNEKHNITNAAEFVEAIHSYEGVKGFQAYECSVEKLLAIITIKIIILSFFLNQSFLDRFYGGNHA</sequence>
<comment type="caution">
    <text evidence="2">The sequence shown here is derived from an EMBL/GenBank/DDBJ whole genome shotgun (WGS) entry which is preliminary data.</text>
</comment>
<dbReference type="Proteomes" id="UP000663829">
    <property type="component" value="Unassembled WGS sequence"/>
</dbReference>
<keyword evidence="4" id="KW-1185">Reference proteome</keyword>
<dbReference type="Proteomes" id="UP000681722">
    <property type="component" value="Unassembled WGS sequence"/>
</dbReference>